<dbReference type="EMBL" id="JACAGB010000008">
    <property type="protein sequence ID" value="KAF6346920.1"/>
    <property type="molecule type" value="Genomic_DNA"/>
</dbReference>
<gene>
    <name evidence="1" type="ORF">mPipKuh1_010654</name>
</gene>
<name>A0A7J7XC91_PIPKU</name>
<accession>A0A7J7XC91</accession>
<keyword evidence="2" id="KW-1185">Reference proteome</keyword>
<protein>
    <submittedName>
        <fullName evidence="1">Uncharacterized protein</fullName>
    </submittedName>
</protein>
<organism evidence="1 2">
    <name type="scientific">Pipistrellus kuhlii</name>
    <name type="common">Kuhl's pipistrelle</name>
    <dbReference type="NCBI Taxonomy" id="59472"/>
    <lineage>
        <taxon>Eukaryota</taxon>
        <taxon>Metazoa</taxon>
        <taxon>Chordata</taxon>
        <taxon>Craniata</taxon>
        <taxon>Vertebrata</taxon>
        <taxon>Euteleostomi</taxon>
        <taxon>Mammalia</taxon>
        <taxon>Eutheria</taxon>
        <taxon>Laurasiatheria</taxon>
        <taxon>Chiroptera</taxon>
        <taxon>Yangochiroptera</taxon>
        <taxon>Vespertilionidae</taxon>
        <taxon>Pipistrellus</taxon>
    </lineage>
</organism>
<dbReference type="Proteomes" id="UP000558488">
    <property type="component" value="Unassembled WGS sequence"/>
</dbReference>
<dbReference type="AlphaFoldDB" id="A0A7J7XC91"/>
<evidence type="ECO:0000313" key="2">
    <source>
        <dbReference type="Proteomes" id="UP000558488"/>
    </source>
</evidence>
<proteinExistence type="predicted"/>
<reference evidence="1 2" key="1">
    <citation type="journal article" date="2020" name="Nature">
        <title>Six reference-quality genomes reveal evolution of bat adaptations.</title>
        <authorList>
            <person name="Jebb D."/>
            <person name="Huang Z."/>
            <person name="Pippel M."/>
            <person name="Hughes G.M."/>
            <person name="Lavrichenko K."/>
            <person name="Devanna P."/>
            <person name="Winkler S."/>
            <person name="Jermiin L.S."/>
            <person name="Skirmuntt E.C."/>
            <person name="Katzourakis A."/>
            <person name="Burkitt-Gray L."/>
            <person name="Ray D.A."/>
            <person name="Sullivan K.A.M."/>
            <person name="Roscito J.G."/>
            <person name="Kirilenko B.M."/>
            <person name="Davalos L.M."/>
            <person name="Corthals A.P."/>
            <person name="Power M.L."/>
            <person name="Jones G."/>
            <person name="Ransome R.D."/>
            <person name="Dechmann D.K.N."/>
            <person name="Locatelli A.G."/>
            <person name="Puechmaille S.J."/>
            <person name="Fedrigo O."/>
            <person name="Jarvis E.D."/>
            <person name="Hiller M."/>
            <person name="Vernes S.C."/>
            <person name="Myers E.W."/>
            <person name="Teeling E.C."/>
        </authorList>
    </citation>
    <scope>NUCLEOTIDE SEQUENCE [LARGE SCALE GENOMIC DNA]</scope>
    <source>
        <strain evidence="1">MPipKuh1</strain>
        <tissue evidence="1">Flight muscle</tissue>
    </source>
</reference>
<sequence length="125" mass="14435">MILRISSWAYWPLVYLFFEECLFKSIAHFRLGCLFFVSLWVDLVCWKSLLNNSPRTLLPDSPCCHLLVTRCIILKHSSSYLGLLLKERKAPKFPSQTLEIVPQVLSQTEVLGLECLFHGFAFLAK</sequence>
<evidence type="ECO:0000313" key="1">
    <source>
        <dbReference type="EMBL" id="KAF6346920.1"/>
    </source>
</evidence>
<comment type="caution">
    <text evidence="1">The sequence shown here is derived from an EMBL/GenBank/DDBJ whole genome shotgun (WGS) entry which is preliminary data.</text>
</comment>